<sequence>MVFLSLRFLALWAFCSASVVYSHVTPGRRDGFGKPSQLFNRNLPTPTGGASKAAETFYVRAAPPVNSGVTIPFDSIPIVASDDAPSDDEPEDQDQDDDDDENTFIVDDTILSRRQIDTSQLTGILPAAAAPILSGTGNPTGLVGNTLLPMLQNAGAPGPPAPPTPPARRHLKKASLTKRQLADSDLDGPFGIGSGGDDDTYRVSIAARRSTPMAKAKRNDSNAAQDVNQGISDGKTTVDDAVDTNTNRIAAVTGPGSVSRGASYVRRQDSDAPQDVSQDTDDGQTTAIDALTSSVASRIISASR</sequence>
<dbReference type="OrthoDB" id="10475405at2759"/>
<protein>
    <submittedName>
        <fullName evidence="3">Uncharacterized protein</fullName>
    </submittedName>
</protein>
<feature type="compositionally biased region" description="Polar residues" evidence="1">
    <location>
        <begin position="221"/>
        <end position="235"/>
    </location>
</feature>
<feature type="non-terminal residue" evidence="3">
    <location>
        <position position="304"/>
    </location>
</feature>
<dbReference type="EMBL" id="JANBPK010000714">
    <property type="protein sequence ID" value="KAJ2934591.1"/>
    <property type="molecule type" value="Genomic_DNA"/>
</dbReference>
<name>A0A9W8JGY3_9AGAR</name>
<feature type="region of interest" description="Disordered" evidence="1">
    <location>
        <begin position="251"/>
        <end position="285"/>
    </location>
</feature>
<feature type="chain" id="PRO_5040990087" evidence="2">
    <location>
        <begin position="18"/>
        <end position="304"/>
    </location>
</feature>
<keyword evidence="2" id="KW-0732">Signal</keyword>
<feature type="signal peptide" evidence="2">
    <location>
        <begin position="1"/>
        <end position="17"/>
    </location>
</feature>
<accession>A0A9W8JGY3</accession>
<keyword evidence="4" id="KW-1185">Reference proteome</keyword>
<feature type="region of interest" description="Disordered" evidence="1">
    <location>
        <begin position="77"/>
        <end position="103"/>
    </location>
</feature>
<feature type="compositionally biased region" description="Acidic residues" evidence="1">
    <location>
        <begin position="84"/>
        <end position="102"/>
    </location>
</feature>
<organism evidence="3 4">
    <name type="scientific">Candolleomyces eurysporus</name>
    <dbReference type="NCBI Taxonomy" id="2828524"/>
    <lineage>
        <taxon>Eukaryota</taxon>
        <taxon>Fungi</taxon>
        <taxon>Dikarya</taxon>
        <taxon>Basidiomycota</taxon>
        <taxon>Agaricomycotina</taxon>
        <taxon>Agaricomycetes</taxon>
        <taxon>Agaricomycetidae</taxon>
        <taxon>Agaricales</taxon>
        <taxon>Agaricineae</taxon>
        <taxon>Psathyrellaceae</taxon>
        <taxon>Candolleomyces</taxon>
    </lineage>
</organism>
<dbReference type="AlphaFoldDB" id="A0A9W8JGY3"/>
<dbReference type="Proteomes" id="UP001140091">
    <property type="component" value="Unassembled WGS sequence"/>
</dbReference>
<evidence type="ECO:0000313" key="4">
    <source>
        <dbReference type="Proteomes" id="UP001140091"/>
    </source>
</evidence>
<gene>
    <name evidence="3" type="ORF">H1R20_g2509</name>
</gene>
<evidence type="ECO:0000313" key="3">
    <source>
        <dbReference type="EMBL" id="KAJ2934591.1"/>
    </source>
</evidence>
<comment type="caution">
    <text evidence="3">The sequence shown here is derived from an EMBL/GenBank/DDBJ whole genome shotgun (WGS) entry which is preliminary data.</text>
</comment>
<feature type="region of interest" description="Disordered" evidence="1">
    <location>
        <begin position="212"/>
        <end position="239"/>
    </location>
</feature>
<reference evidence="3" key="1">
    <citation type="submission" date="2022-06" db="EMBL/GenBank/DDBJ databases">
        <title>Genome Sequence of Candolleomyces eurysporus.</title>
        <authorList>
            <person name="Buettner E."/>
        </authorList>
    </citation>
    <scope>NUCLEOTIDE SEQUENCE</scope>
    <source>
        <strain evidence="3">VTCC 930004</strain>
    </source>
</reference>
<evidence type="ECO:0000256" key="1">
    <source>
        <dbReference type="SAM" id="MobiDB-lite"/>
    </source>
</evidence>
<evidence type="ECO:0000256" key="2">
    <source>
        <dbReference type="SAM" id="SignalP"/>
    </source>
</evidence>
<proteinExistence type="predicted"/>